<dbReference type="RefSeq" id="WP_010899483.1">
    <property type="nucleotide sequence ID" value="NZ_CP040441.1"/>
</dbReference>
<name>A0A0M0KGL6_ALKHA</name>
<evidence type="ECO:0000256" key="1">
    <source>
        <dbReference type="SAM" id="MobiDB-lite"/>
    </source>
</evidence>
<protein>
    <submittedName>
        <fullName evidence="2">Uncharacterized protein</fullName>
    </submittedName>
</protein>
<sequence length="102" mass="11578">MNQPEAHQAIEQAREAVAQGSGRNQDPQAAYRHFEQAQSQLQEAYQHIQQQDAHSTLLKQIEDAQHALEHAKHAVQQNVHTADTQESIDQVMRTIGQIQIHI</sequence>
<dbReference type="GeneID" id="87598861"/>
<reference evidence="2" key="1">
    <citation type="submission" date="2015-08" db="EMBL/GenBank/DDBJ databases">
        <title>Complete DNA Sequence of Pseudomonas syringae pv. actinidiae, the Causal Agent of Kiwifruit Canker Disease.</title>
        <authorList>
            <person name="Rikkerink E.H.A."/>
            <person name="Fineran P.C."/>
        </authorList>
    </citation>
    <scope>NUCLEOTIDE SEQUENCE</scope>
    <source>
        <strain evidence="2">DSM 13666</strain>
    </source>
</reference>
<organism evidence="2">
    <name type="scientific">Halalkalibacterium halodurans</name>
    <name type="common">Bacillus halodurans</name>
    <dbReference type="NCBI Taxonomy" id="86665"/>
    <lineage>
        <taxon>Bacteria</taxon>
        <taxon>Bacillati</taxon>
        <taxon>Bacillota</taxon>
        <taxon>Bacilli</taxon>
        <taxon>Bacillales</taxon>
        <taxon>Bacillaceae</taxon>
        <taxon>Halalkalibacterium (ex Joshi et al. 2022)</taxon>
    </lineage>
</organism>
<gene>
    <name evidence="2" type="ORF">AMD02_03090</name>
</gene>
<comment type="caution">
    <text evidence="2">The sequence shown here is derived from an EMBL/GenBank/DDBJ whole genome shotgun (WGS) entry which is preliminary data.</text>
</comment>
<accession>A0A0M0KGL6</accession>
<dbReference type="PATRIC" id="fig|136160.3.peg.856"/>
<feature type="region of interest" description="Disordered" evidence="1">
    <location>
        <begin position="1"/>
        <end position="30"/>
    </location>
</feature>
<evidence type="ECO:0000313" key="2">
    <source>
        <dbReference type="EMBL" id="KOO37951.1"/>
    </source>
</evidence>
<dbReference type="EMBL" id="LILD01000001">
    <property type="protein sequence ID" value="KOO37951.1"/>
    <property type="molecule type" value="Genomic_DNA"/>
</dbReference>
<proteinExistence type="predicted"/>
<dbReference type="AlphaFoldDB" id="A0A0M0KGL6"/>